<sequence length="163" mass="18755">MKAFLILSFFKRLVYYACAITEDDSPLCQRCHTRAPANCLSNLIIIYKKPAGVVSPKLSRILLEKGAVSPPLAWIKQFEPIVTQDPMTIRKYLGKKSNSKRCIPISTLSSLKDNPSACTDCYQVRMPMKNRMKKKRQAGVNKYRAQKIASKYACAWRHRTRWR</sequence>
<keyword evidence="1" id="KW-0732">Signal</keyword>
<evidence type="ECO:0000313" key="3">
    <source>
        <dbReference type="Proteomes" id="UP000499080"/>
    </source>
</evidence>
<protein>
    <submittedName>
        <fullName evidence="2">Uncharacterized protein</fullName>
    </submittedName>
</protein>
<dbReference type="Proteomes" id="UP000499080">
    <property type="component" value="Unassembled WGS sequence"/>
</dbReference>
<reference evidence="2 3" key="1">
    <citation type="journal article" date="2019" name="Sci. Rep.">
        <title>Orb-weaving spider Araneus ventricosus genome elucidates the spidroin gene catalogue.</title>
        <authorList>
            <person name="Kono N."/>
            <person name="Nakamura H."/>
            <person name="Ohtoshi R."/>
            <person name="Moran D.A.P."/>
            <person name="Shinohara A."/>
            <person name="Yoshida Y."/>
            <person name="Fujiwara M."/>
            <person name="Mori M."/>
            <person name="Tomita M."/>
            <person name="Arakawa K."/>
        </authorList>
    </citation>
    <scope>NUCLEOTIDE SEQUENCE [LARGE SCALE GENOMIC DNA]</scope>
</reference>
<evidence type="ECO:0000313" key="2">
    <source>
        <dbReference type="EMBL" id="GBM82779.1"/>
    </source>
</evidence>
<gene>
    <name evidence="2" type="ORF">AVEN_10409_1</name>
</gene>
<comment type="caution">
    <text evidence="2">The sequence shown here is derived from an EMBL/GenBank/DDBJ whole genome shotgun (WGS) entry which is preliminary data.</text>
</comment>
<proteinExistence type="predicted"/>
<evidence type="ECO:0000256" key="1">
    <source>
        <dbReference type="SAM" id="SignalP"/>
    </source>
</evidence>
<accession>A0A4Y2IZR0</accession>
<name>A0A4Y2IZR0_ARAVE</name>
<keyword evidence="3" id="KW-1185">Reference proteome</keyword>
<organism evidence="2 3">
    <name type="scientific">Araneus ventricosus</name>
    <name type="common">Orbweaver spider</name>
    <name type="synonym">Epeira ventricosa</name>
    <dbReference type="NCBI Taxonomy" id="182803"/>
    <lineage>
        <taxon>Eukaryota</taxon>
        <taxon>Metazoa</taxon>
        <taxon>Ecdysozoa</taxon>
        <taxon>Arthropoda</taxon>
        <taxon>Chelicerata</taxon>
        <taxon>Arachnida</taxon>
        <taxon>Araneae</taxon>
        <taxon>Araneomorphae</taxon>
        <taxon>Entelegynae</taxon>
        <taxon>Araneoidea</taxon>
        <taxon>Araneidae</taxon>
        <taxon>Araneus</taxon>
    </lineage>
</organism>
<feature type="chain" id="PRO_5021442993" evidence="1">
    <location>
        <begin position="20"/>
        <end position="163"/>
    </location>
</feature>
<dbReference type="EMBL" id="BGPR01003034">
    <property type="protein sequence ID" value="GBM82779.1"/>
    <property type="molecule type" value="Genomic_DNA"/>
</dbReference>
<dbReference type="AlphaFoldDB" id="A0A4Y2IZR0"/>
<feature type="signal peptide" evidence="1">
    <location>
        <begin position="1"/>
        <end position="19"/>
    </location>
</feature>